<dbReference type="Proteomes" id="UP001177003">
    <property type="component" value="Chromosome 7"/>
</dbReference>
<dbReference type="EMBL" id="OX465083">
    <property type="protein sequence ID" value="CAI9294792.1"/>
    <property type="molecule type" value="Genomic_DNA"/>
</dbReference>
<dbReference type="AlphaFoldDB" id="A0AA36EGI5"/>
<dbReference type="SMART" id="SM00575">
    <property type="entry name" value="ZnF_PMZ"/>
    <property type="match status" value="1"/>
</dbReference>
<organism evidence="6 7">
    <name type="scientific">Lactuca saligna</name>
    <name type="common">Willowleaf lettuce</name>
    <dbReference type="NCBI Taxonomy" id="75948"/>
    <lineage>
        <taxon>Eukaryota</taxon>
        <taxon>Viridiplantae</taxon>
        <taxon>Streptophyta</taxon>
        <taxon>Embryophyta</taxon>
        <taxon>Tracheophyta</taxon>
        <taxon>Spermatophyta</taxon>
        <taxon>Magnoliopsida</taxon>
        <taxon>eudicotyledons</taxon>
        <taxon>Gunneridae</taxon>
        <taxon>Pentapetalae</taxon>
        <taxon>asterids</taxon>
        <taxon>campanulids</taxon>
        <taxon>Asterales</taxon>
        <taxon>Asteraceae</taxon>
        <taxon>Cichorioideae</taxon>
        <taxon>Cichorieae</taxon>
        <taxon>Lactucinae</taxon>
        <taxon>Lactuca</taxon>
    </lineage>
</organism>
<keyword evidence="7" id="KW-1185">Reference proteome</keyword>
<feature type="domain" description="SWIM-type" evidence="5">
    <location>
        <begin position="325"/>
        <end position="357"/>
    </location>
</feature>
<gene>
    <name evidence="6" type="ORF">LSALG_LOCUS33757</name>
</gene>
<evidence type="ECO:0000256" key="2">
    <source>
        <dbReference type="ARBA" id="ARBA00022771"/>
    </source>
</evidence>
<dbReference type="Pfam" id="PF04434">
    <property type="entry name" value="SWIM"/>
    <property type="match status" value="1"/>
</dbReference>
<sequence>MRHGGDFTSFPGRKQTFVDLLDIDPFFVHDIDEMMEDLGYASLGKPLYYHFQRPFGDFDFGLFDLASDEDVLYLGIFVAKHKLIDDLGNDATLTDHIENDLGNDATLTDHMENDLVNDANDIGKFGTHDEALEVINTDFLASNSSSDEGINGQRKKSIRAIQRAHENDEALVSEPFYIFQKFGSTKEFKDKVESSPTIPIRALQEQLQRRFKVDRSRMKTFRAKSEALNLVQGDFVTQYSLLRDYIVELQTRNPDTTVRVDVESEGNSHSETRTFKRIYICLGALKKGFTAGKRDFLGFDGAFMKGPLPGQILSAMVSGPWMDQYAVEVVQQTCSCRKWELNGMPCKHDVAAIWEMRKNSKDVRIPET</sequence>
<evidence type="ECO:0000313" key="7">
    <source>
        <dbReference type="Proteomes" id="UP001177003"/>
    </source>
</evidence>
<dbReference type="PROSITE" id="PS50966">
    <property type="entry name" value="ZF_SWIM"/>
    <property type="match status" value="1"/>
</dbReference>
<evidence type="ECO:0000256" key="4">
    <source>
        <dbReference type="PROSITE-ProRule" id="PRU00325"/>
    </source>
</evidence>
<protein>
    <recommendedName>
        <fullName evidence="5">SWIM-type domain-containing protein</fullName>
    </recommendedName>
</protein>
<keyword evidence="1" id="KW-0479">Metal-binding</keyword>
<evidence type="ECO:0000256" key="1">
    <source>
        <dbReference type="ARBA" id="ARBA00022723"/>
    </source>
</evidence>
<keyword evidence="3" id="KW-0862">Zinc</keyword>
<evidence type="ECO:0000259" key="5">
    <source>
        <dbReference type="PROSITE" id="PS50966"/>
    </source>
</evidence>
<reference evidence="6" key="1">
    <citation type="submission" date="2023-04" db="EMBL/GenBank/DDBJ databases">
        <authorList>
            <person name="Vijverberg K."/>
            <person name="Xiong W."/>
            <person name="Schranz E."/>
        </authorList>
    </citation>
    <scope>NUCLEOTIDE SEQUENCE</scope>
</reference>
<evidence type="ECO:0000313" key="6">
    <source>
        <dbReference type="EMBL" id="CAI9294792.1"/>
    </source>
</evidence>
<dbReference type="InterPro" id="IPR006564">
    <property type="entry name" value="Znf_PMZ"/>
</dbReference>
<dbReference type="PANTHER" id="PTHR31973">
    <property type="entry name" value="POLYPROTEIN, PUTATIVE-RELATED"/>
    <property type="match status" value="1"/>
</dbReference>
<dbReference type="InterPro" id="IPR007527">
    <property type="entry name" value="Znf_SWIM"/>
</dbReference>
<dbReference type="PANTHER" id="PTHR31973:SF190">
    <property type="entry name" value="MULE TRANSPOSASE DOMAIN-CONTAINING PROTEIN"/>
    <property type="match status" value="1"/>
</dbReference>
<name>A0AA36EGI5_LACSI</name>
<evidence type="ECO:0000256" key="3">
    <source>
        <dbReference type="ARBA" id="ARBA00022833"/>
    </source>
</evidence>
<accession>A0AA36EGI5</accession>
<keyword evidence="2 4" id="KW-0863">Zinc-finger</keyword>
<proteinExistence type="predicted"/>
<dbReference type="GO" id="GO:0008270">
    <property type="term" value="F:zinc ion binding"/>
    <property type="evidence" value="ECO:0007669"/>
    <property type="project" value="UniProtKB-KW"/>
</dbReference>